<dbReference type="Proteomes" id="UP001295444">
    <property type="component" value="Chromosome 12"/>
</dbReference>
<evidence type="ECO:0000313" key="3">
    <source>
        <dbReference type="EMBL" id="CAH2325857.1"/>
    </source>
</evidence>
<feature type="compositionally biased region" description="Low complexity" evidence="2">
    <location>
        <begin position="24"/>
        <end position="38"/>
    </location>
</feature>
<dbReference type="EMBL" id="OW240923">
    <property type="protein sequence ID" value="CAH2325857.1"/>
    <property type="molecule type" value="Genomic_DNA"/>
</dbReference>
<feature type="region of interest" description="Disordered" evidence="2">
    <location>
        <begin position="1"/>
        <end position="70"/>
    </location>
</feature>
<protein>
    <submittedName>
        <fullName evidence="3">Uncharacterized protein</fullName>
    </submittedName>
</protein>
<dbReference type="PANTHER" id="PTHR11505">
    <property type="entry name" value="L1 TRANSPOSABLE ELEMENT-RELATED"/>
    <property type="match status" value="1"/>
</dbReference>
<keyword evidence="4" id="KW-1185">Reference proteome</keyword>
<evidence type="ECO:0000313" key="4">
    <source>
        <dbReference type="Proteomes" id="UP001295444"/>
    </source>
</evidence>
<gene>
    <name evidence="3" type="ORF">PECUL_23A011366</name>
</gene>
<name>A0AAD1TIZ1_PELCU</name>
<accession>A0AAD1TIZ1</accession>
<reference evidence="3" key="1">
    <citation type="submission" date="2022-03" db="EMBL/GenBank/DDBJ databases">
        <authorList>
            <person name="Alioto T."/>
            <person name="Alioto T."/>
            <person name="Gomez Garrido J."/>
        </authorList>
    </citation>
    <scope>NUCLEOTIDE SEQUENCE</scope>
</reference>
<organism evidence="3 4">
    <name type="scientific">Pelobates cultripes</name>
    <name type="common">Western spadefoot toad</name>
    <dbReference type="NCBI Taxonomy" id="61616"/>
    <lineage>
        <taxon>Eukaryota</taxon>
        <taxon>Metazoa</taxon>
        <taxon>Chordata</taxon>
        <taxon>Craniata</taxon>
        <taxon>Vertebrata</taxon>
        <taxon>Euteleostomi</taxon>
        <taxon>Amphibia</taxon>
        <taxon>Batrachia</taxon>
        <taxon>Anura</taxon>
        <taxon>Pelobatoidea</taxon>
        <taxon>Pelobatidae</taxon>
        <taxon>Pelobates</taxon>
    </lineage>
</organism>
<dbReference type="InterPro" id="IPR004244">
    <property type="entry name" value="Transposase_22"/>
</dbReference>
<sequence length="348" mass="38772">MGRKSKQLHHEAKPSSQNIGDLLRATPRPWPAMMAPAREAPDHSSDDSMEEAAEARSTRWESTPPPEQMPASKADIIHLLKELKAQSAADVALIREDLGAMSARIQAVEVNEAATTAKIETLQREMAQMKKTSTILENKVAALEDAKRHRNLRLRGIPEAVQDSEVAHYLRRLLASLLSQAKAKSILLEFHFRIPKPPRAPADVPRDLLIRFQSLRGKLLVQEAARDTNTYEFEGSELSFYNDLSRATVTWRHSMKEVTQLLRSKGIQYRWGPGCRLSVNNDGKRVHITQASDSVAFLQTLGISLEATTSTTSAAKTSANMSRIWDVKRIQPFIPRTSGAATTLQPKT</sequence>
<feature type="coiled-coil region" evidence="1">
    <location>
        <begin position="105"/>
        <end position="146"/>
    </location>
</feature>
<evidence type="ECO:0000256" key="1">
    <source>
        <dbReference type="SAM" id="Coils"/>
    </source>
</evidence>
<proteinExistence type="predicted"/>
<keyword evidence="1" id="KW-0175">Coiled coil</keyword>
<dbReference type="Gene3D" id="3.30.70.1820">
    <property type="entry name" value="L1 transposable element, RRM domain"/>
    <property type="match status" value="1"/>
</dbReference>
<dbReference type="AlphaFoldDB" id="A0AAD1TIZ1"/>
<evidence type="ECO:0000256" key="2">
    <source>
        <dbReference type="SAM" id="MobiDB-lite"/>
    </source>
</evidence>